<evidence type="ECO:0000313" key="1">
    <source>
        <dbReference type="EMBL" id="AVI52009.1"/>
    </source>
</evidence>
<accession>A0A2S0HZC2</accession>
<name>A0A2S0HZC2_9FLAO</name>
<dbReference type="AlphaFoldDB" id="A0A2S0HZC2"/>
<proteinExistence type="predicted"/>
<dbReference type="KEGG" id="aue:C5O00_12925"/>
<evidence type="ECO:0000313" key="2">
    <source>
        <dbReference type="Proteomes" id="UP000238442"/>
    </source>
</evidence>
<dbReference type="OrthoDB" id="1144611at2"/>
<evidence type="ECO:0008006" key="3">
    <source>
        <dbReference type="Google" id="ProtNLM"/>
    </source>
</evidence>
<dbReference type="EMBL" id="CP027062">
    <property type="protein sequence ID" value="AVI52009.1"/>
    <property type="molecule type" value="Genomic_DNA"/>
</dbReference>
<keyword evidence="2" id="KW-1185">Reference proteome</keyword>
<organism evidence="1 2">
    <name type="scientific">Pukyongia salina</name>
    <dbReference type="NCBI Taxonomy" id="2094025"/>
    <lineage>
        <taxon>Bacteria</taxon>
        <taxon>Pseudomonadati</taxon>
        <taxon>Bacteroidota</taxon>
        <taxon>Flavobacteriia</taxon>
        <taxon>Flavobacteriales</taxon>
        <taxon>Flavobacteriaceae</taxon>
        <taxon>Pukyongia</taxon>
    </lineage>
</organism>
<reference evidence="1 2" key="1">
    <citation type="submission" date="2018-02" db="EMBL/GenBank/DDBJ databases">
        <title>Genomic analysis of the strain RR4-38 isolated from a seawater recirculating aquaculture system.</title>
        <authorList>
            <person name="Kim Y.-S."/>
            <person name="Jang Y.H."/>
            <person name="Kim K.-H."/>
        </authorList>
    </citation>
    <scope>NUCLEOTIDE SEQUENCE [LARGE SCALE GENOMIC DNA]</scope>
    <source>
        <strain evidence="1 2">RR4-38</strain>
    </source>
</reference>
<sequence>MKIEESKYKFIYRHKISEPFGNFYIFDDYVISEINEGIHFNWALAEIVIEQIYDYFGSRDVKLSFISNRINSYSLHPQDWMCFYKQGYQLQAYAIVAYNKIGIMNVILEKLFSQTRIRKFHHLDDAVNWIEEIKTRDLESYA</sequence>
<protein>
    <recommendedName>
        <fullName evidence="3">STAS/SEC14 domain-containing protein</fullName>
    </recommendedName>
</protein>
<gene>
    <name evidence="1" type="ORF">C5O00_12925</name>
</gene>
<dbReference type="RefSeq" id="WP_105217249.1">
    <property type="nucleotide sequence ID" value="NZ_CP027062.1"/>
</dbReference>
<dbReference type="Proteomes" id="UP000238442">
    <property type="component" value="Chromosome"/>
</dbReference>